<dbReference type="STRING" id="42251.A0A2T6ZHS4"/>
<evidence type="ECO:0000256" key="1">
    <source>
        <dbReference type="ARBA" id="ARBA00009042"/>
    </source>
</evidence>
<dbReference type="InterPro" id="IPR012475">
    <property type="entry name" value="Fungal_lectin"/>
</dbReference>
<dbReference type="AlphaFoldDB" id="A0A2T6ZHS4"/>
<dbReference type="Pfam" id="PF07938">
    <property type="entry name" value="Fungal_lectin"/>
    <property type="match status" value="1"/>
</dbReference>
<dbReference type="Gene3D" id="2.120.10.70">
    <property type="entry name" value="Fucose-specific lectin"/>
    <property type="match status" value="1"/>
</dbReference>
<comment type="similarity">
    <text evidence="1">Belongs to the fungal fucose-specific lectin family.</text>
</comment>
<sequence length="308" mass="34199">MDAMLVRSPLASYSFTSSKGTNLHVCYQDKSGNIKQSFYDSKSGWYTSPNGIVGKANLNNGLAITGWASGDEERVYYIGEGNKIVERCWSASKGTWYDGELTGKFTAAHYSNLAAISFEANGTLSIRVYYQATDNTIREHCRDGEEAWFAGHSFPTGIQGSSIACTSIPRGGYWHWLFYQKPDTTFSGHVMANSAEWRDGLFKSQLIYDPYAYIACASYDNSASKDQHRVFTIDCNNKLCVTEWNTGTGWSATKQLTNAIPFSPLAATVVAGSTRVRVYLQITCSQITEWGTDDGKNYQQYRATLPTN</sequence>
<evidence type="ECO:0000313" key="3">
    <source>
        <dbReference type="Proteomes" id="UP000244722"/>
    </source>
</evidence>
<gene>
    <name evidence="2" type="ORF">B9Z19DRAFT_1132081</name>
</gene>
<dbReference type="EMBL" id="NESQ01000255">
    <property type="protein sequence ID" value="PUU75029.1"/>
    <property type="molecule type" value="Genomic_DNA"/>
</dbReference>
<protein>
    <submittedName>
        <fullName evidence="2">Uncharacterized protein</fullName>
    </submittedName>
</protein>
<comment type="caution">
    <text evidence="2">The sequence shown here is derived from an EMBL/GenBank/DDBJ whole genome shotgun (WGS) entry which is preliminary data.</text>
</comment>
<evidence type="ECO:0000313" key="2">
    <source>
        <dbReference type="EMBL" id="PUU75029.1"/>
    </source>
</evidence>
<organism evidence="2 3">
    <name type="scientific">Tuber borchii</name>
    <name type="common">White truffle</name>
    <dbReference type="NCBI Taxonomy" id="42251"/>
    <lineage>
        <taxon>Eukaryota</taxon>
        <taxon>Fungi</taxon>
        <taxon>Dikarya</taxon>
        <taxon>Ascomycota</taxon>
        <taxon>Pezizomycotina</taxon>
        <taxon>Pezizomycetes</taxon>
        <taxon>Pezizales</taxon>
        <taxon>Tuberaceae</taxon>
        <taxon>Tuber</taxon>
    </lineage>
</organism>
<dbReference type="SUPFAM" id="SSF89372">
    <property type="entry name" value="Fucose-specific lectin"/>
    <property type="match status" value="1"/>
</dbReference>
<keyword evidence="3" id="KW-1185">Reference proteome</keyword>
<dbReference type="OrthoDB" id="407298at2759"/>
<proteinExistence type="inferred from homology"/>
<dbReference type="Proteomes" id="UP000244722">
    <property type="component" value="Unassembled WGS sequence"/>
</dbReference>
<name>A0A2T6ZHS4_TUBBO</name>
<reference evidence="2 3" key="1">
    <citation type="submission" date="2017-04" db="EMBL/GenBank/DDBJ databases">
        <title>Draft genome sequence of Tuber borchii Vittad., a whitish edible truffle.</title>
        <authorList>
            <consortium name="DOE Joint Genome Institute"/>
            <person name="Murat C."/>
            <person name="Kuo A."/>
            <person name="Barry K.W."/>
            <person name="Clum A."/>
            <person name="Dockter R.B."/>
            <person name="Fauchery L."/>
            <person name="Iotti M."/>
            <person name="Kohler A."/>
            <person name="Labutti K."/>
            <person name="Lindquist E.A."/>
            <person name="Lipzen A."/>
            <person name="Ohm R.A."/>
            <person name="Wang M."/>
            <person name="Grigoriev I.V."/>
            <person name="Zambonelli A."/>
            <person name="Martin F.M."/>
        </authorList>
    </citation>
    <scope>NUCLEOTIDE SEQUENCE [LARGE SCALE GENOMIC DNA]</scope>
    <source>
        <strain evidence="2 3">Tbo3840</strain>
    </source>
</reference>
<accession>A0A2T6ZHS4</accession>